<evidence type="ECO:0000313" key="9">
    <source>
        <dbReference type="Proteomes" id="UP001304671"/>
    </source>
</evidence>
<accession>A0ABU5QUA7</accession>
<evidence type="ECO:0000256" key="2">
    <source>
        <dbReference type="ARBA" id="ARBA00009008"/>
    </source>
</evidence>
<dbReference type="Pfam" id="PF05103">
    <property type="entry name" value="DivIVA"/>
    <property type="match status" value="1"/>
</dbReference>
<comment type="caution">
    <text evidence="8">The sequence shown here is derived from an EMBL/GenBank/DDBJ whole genome shotgun (WGS) entry which is preliminary data.</text>
</comment>
<dbReference type="InterPro" id="IPR007793">
    <property type="entry name" value="DivIVA_fam"/>
</dbReference>
<gene>
    <name evidence="8" type="ORF">VB264_22565</name>
</gene>
<protein>
    <submittedName>
        <fullName evidence="8">DivIVA domain-containing protein</fullName>
    </submittedName>
</protein>
<name>A0ABU5QUA7_9BACT</name>
<evidence type="ECO:0000256" key="1">
    <source>
        <dbReference type="ARBA" id="ARBA00004496"/>
    </source>
</evidence>
<organism evidence="8 9">
    <name type="scientific">Arcicella aquatica</name>
    <dbReference type="NCBI Taxonomy" id="217141"/>
    <lineage>
        <taxon>Bacteria</taxon>
        <taxon>Pseudomonadati</taxon>
        <taxon>Bacteroidota</taxon>
        <taxon>Cytophagia</taxon>
        <taxon>Cytophagales</taxon>
        <taxon>Flectobacillaceae</taxon>
        <taxon>Arcicella</taxon>
    </lineage>
</organism>
<dbReference type="EMBL" id="JAYFUL010000060">
    <property type="protein sequence ID" value="MEA5260598.1"/>
    <property type="molecule type" value="Genomic_DNA"/>
</dbReference>
<keyword evidence="5 7" id="KW-0175">Coiled coil</keyword>
<keyword evidence="4" id="KW-0132">Cell division</keyword>
<comment type="similarity">
    <text evidence="2">Belongs to the DivIVA family.</text>
</comment>
<dbReference type="Gene3D" id="6.10.250.660">
    <property type="match status" value="1"/>
</dbReference>
<feature type="coiled-coil region" evidence="7">
    <location>
        <begin position="43"/>
        <end position="153"/>
    </location>
</feature>
<evidence type="ECO:0000256" key="5">
    <source>
        <dbReference type="ARBA" id="ARBA00023054"/>
    </source>
</evidence>
<dbReference type="InterPro" id="IPR019933">
    <property type="entry name" value="DivIVA_domain"/>
</dbReference>
<keyword evidence="6" id="KW-0131">Cell cycle</keyword>
<dbReference type="Gene3D" id="1.20.5.2950">
    <property type="match status" value="1"/>
</dbReference>
<evidence type="ECO:0000256" key="6">
    <source>
        <dbReference type="ARBA" id="ARBA00023306"/>
    </source>
</evidence>
<sequence>MRITPLEIRKHTFDRSFRGFDTESVEAFLLSLSQEWERVGEDMRQSKQKLEVAEREIIRMQEIESSLFKTLKAAEEAQDKISLKAQAEIDQLKENAKIEVEEILNEARKSAKMIISDAENKAKFLVEEAVNDLKNYERDFKTMEKYKESLVEELKQFANDTLEKVAKFEDNLSSRTNFQKIENVTVAILPEPVVKVAITTPIKETPLFPTEETSENNTNIVFEPANDFDDENEELPEVSKILDKKDSTVFNAKADELVKEMKTIKVKPKKLGKDDGLPTVSSVMEEFGKDNASGISNGGGSFFDDL</sequence>
<dbReference type="RefSeq" id="WP_323253262.1">
    <property type="nucleotide sequence ID" value="NZ_JAYFUL010000060.1"/>
</dbReference>
<evidence type="ECO:0000256" key="3">
    <source>
        <dbReference type="ARBA" id="ARBA00022490"/>
    </source>
</evidence>
<proteinExistence type="inferred from homology"/>
<evidence type="ECO:0000256" key="7">
    <source>
        <dbReference type="SAM" id="Coils"/>
    </source>
</evidence>
<reference evidence="8 9" key="1">
    <citation type="submission" date="2023-12" db="EMBL/GenBank/DDBJ databases">
        <title>Novel species of the genus Arcicella isolated from rivers.</title>
        <authorList>
            <person name="Lu H."/>
        </authorList>
    </citation>
    <scope>NUCLEOTIDE SEQUENCE [LARGE SCALE GENOMIC DNA]</scope>
    <source>
        <strain evidence="8 9">LMG 21963</strain>
    </source>
</reference>
<dbReference type="NCBIfam" id="TIGR03544">
    <property type="entry name" value="DivI1A_domain"/>
    <property type="match status" value="1"/>
</dbReference>
<keyword evidence="9" id="KW-1185">Reference proteome</keyword>
<keyword evidence="3" id="KW-0963">Cytoplasm</keyword>
<dbReference type="Proteomes" id="UP001304671">
    <property type="component" value="Unassembled WGS sequence"/>
</dbReference>
<comment type="subcellular location">
    <subcellularLocation>
        <location evidence="1">Cytoplasm</location>
    </subcellularLocation>
</comment>
<evidence type="ECO:0000313" key="8">
    <source>
        <dbReference type="EMBL" id="MEA5260598.1"/>
    </source>
</evidence>
<evidence type="ECO:0000256" key="4">
    <source>
        <dbReference type="ARBA" id="ARBA00022618"/>
    </source>
</evidence>
<dbReference type="PANTHER" id="PTHR35794:SF2">
    <property type="entry name" value="CELL DIVISION PROTEIN DIVIVA"/>
    <property type="match status" value="1"/>
</dbReference>
<dbReference type="PANTHER" id="PTHR35794">
    <property type="entry name" value="CELL DIVISION PROTEIN DIVIVA"/>
    <property type="match status" value="1"/>
</dbReference>